<dbReference type="AlphaFoldDB" id="A0A0G4NPK6"/>
<gene>
    <name evidence="3" type="ORF">BN1723_008025</name>
</gene>
<feature type="coiled-coil region" evidence="1">
    <location>
        <begin position="351"/>
        <end position="410"/>
    </location>
</feature>
<evidence type="ECO:0000256" key="1">
    <source>
        <dbReference type="SAM" id="Coils"/>
    </source>
</evidence>
<organism evidence="3 4">
    <name type="scientific">Verticillium longisporum</name>
    <name type="common">Verticillium dahliae var. longisporum</name>
    <dbReference type="NCBI Taxonomy" id="100787"/>
    <lineage>
        <taxon>Eukaryota</taxon>
        <taxon>Fungi</taxon>
        <taxon>Dikarya</taxon>
        <taxon>Ascomycota</taxon>
        <taxon>Pezizomycotina</taxon>
        <taxon>Sordariomycetes</taxon>
        <taxon>Hypocreomycetidae</taxon>
        <taxon>Glomerellales</taxon>
        <taxon>Plectosphaerellaceae</taxon>
        <taxon>Verticillium</taxon>
    </lineage>
</organism>
<keyword evidence="1" id="KW-0175">Coiled coil</keyword>
<feature type="non-terminal residue" evidence="3">
    <location>
        <position position="1"/>
    </location>
</feature>
<accession>A0A0G4NPK6</accession>
<proteinExistence type="predicted"/>
<sequence>SHRPPRHIQIGDLSHLPWFKPYYYFQHSIIAFQLLIIRAPTLPSNTHVDDQLTTISPNLHVSPITMVLKRKRSSEELSSSPSSFSSSPILPGTMDMDHISPAPFAAFSSHFTPSHLPSRTMKRFRDNRPSQEAVHQHTLSMLYSAQQHSDADFAPTSPSPMPRILERPAQPAPIAQRSLHAFWNINSAPAAPSFTPSAPQTFHETLSCEDCGVGFGSRDGTDSMDINGYGFDSEDDHLCGACRRHVCSGCSVTNLGEQRRCLTCAGRRSFFAETNAAHREDGFFQNQVCCCKLQASAGRPQTSPGAIRARQMALEAVGLGLGATQFAAELAVTIVKLKRLWDEVQDVPDHIQSILEELEDVDLILQDVEEQVNRDEIPDELKSTVLPRVLRSTQRAYRALEDLVESLDRQIVSSRGFRRRLVSVRVVVKKPVLEKMESQLRRALDILNMAINSYTMAYTRISSQVIISRLPMHAPLQHEPAKHVQLTTTNTTAPPEVDDAKKNNVEDLTRIRTIYPGTSWFGRIGFVLSSKDRYEFALQTPSWLAGSIYSVMVERSLHGWKTELRVHNVIQSWKDVGEINPVLEADDTSALLGFLLHERLPLLTRDQDGFTLLDLASSNGSVRTFGKLIELGLSGYILDNRWNGVLNSRMDYWIYKLYIDALCRTEHIAQQRFAHAMIDILSLLLPYDTENRIGKLDIFANLIVSGRLVDMKRYREKFLPDLSLADRLRCSRLLLSRHPIRMYEFRALLPECWPAQAGEFELSSPAIVELSRTYGCSIVHSLAVGMGLSRSKAEHTQPTSNDSIRCSMMRQCLAEDPAALHCLERDFSTCPSPGWESCGGLQTPLASYLRSAIRAHVFDKTPLHKLGGVLNDTLQRWLSIVQDQVGDNLLAYGREELRLYKDVDMPNGLMNLDTWLHKRQLRVIGITFGRSPNNWTLWWAHEYEEYAGDFWNLIEGSSQHQLPGSWPVDLEGDLRDDADDKEEWAFEQEPMSWTWAEVTSKIARTQFATVR</sequence>
<evidence type="ECO:0000313" key="3">
    <source>
        <dbReference type="EMBL" id="CRK48428.1"/>
    </source>
</evidence>
<protein>
    <submittedName>
        <fullName evidence="3">Uncharacterized protein</fullName>
    </submittedName>
</protein>
<dbReference type="Proteomes" id="UP000045706">
    <property type="component" value="Unassembled WGS sequence"/>
</dbReference>
<dbReference type="InterPro" id="IPR011011">
    <property type="entry name" value="Znf_FYVE_PHD"/>
</dbReference>
<dbReference type="SUPFAM" id="SSF57903">
    <property type="entry name" value="FYVE/PHD zinc finger"/>
    <property type="match status" value="1"/>
</dbReference>
<dbReference type="EMBL" id="CVQI01037495">
    <property type="protein sequence ID" value="CRK48428.1"/>
    <property type="molecule type" value="Genomic_DNA"/>
</dbReference>
<feature type="compositionally biased region" description="Low complexity" evidence="2">
    <location>
        <begin position="76"/>
        <end position="88"/>
    </location>
</feature>
<name>A0A0G4NPK6_VERLO</name>
<reference evidence="4" key="1">
    <citation type="submission" date="2015-05" db="EMBL/GenBank/DDBJ databases">
        <authorList>
            <person name="Fogelqvist Johan"/>
        </authorList>
    </citation>
    <scope>NUCLEOTIDE SEQUENCE [LARGE SCALE GENOMIC DNA]</scope>
</reference>
<evidence type="ECO:0000256" key="2">
    <source>
        <dbReference type="SAM" id="MobiDB-lite"/>
    </source>
</evidence>
<feature type="region of interest" description="Disordered" evidence="2">
    <location>
        <begin position="72"/>
        <end position="91"/>
    </location>
</feature>
<evidence type="ECO:0000313" key="4">
    <source>
        <dbReference type="Proteomes" id="UP000045706"/>
    </source>
</evidence>